<evidence type="ECO:0000313" key="2">
    <source>
        <dbReference type="Proteomes" id="UP000828048"/>
    </source>
</evidence>
<dbReference type="Proteomes" id="UP000828048">
    <property type="component" value="Chromosome 2"/>
</dbReference>
<gene>
    <name evidence="1" type="ORF">Vadar_021671</name>
</gene>
<comment type="caution">
    <text evidence="1">The sequence shown here is derived from an EMBL/GenBank/DDBJ whole genome shotgun (WGS) entry which is preliminary data.</text>
</comment>
<keyword evidence="2" id="KW-1185">Reference proteome</keyword>
<accession>A0ACB7X2J4</accession>
<organism evidence="1 2">
    <name type="scientific">Vaccinium darrowii</name>
    <dbReference type="NCBI Taxonomy" id="229202"/>
    <lineage>
        <taxon>Eukaryota</taxon>
        <taxon>Viridiplantae</taxon>
        <taxon>Streptophyta</taxon>
        <taxon>Embryophyta</taxon>
        <taxon>Tracheophyta</taxon>
        <taxon>Spermatophyta</taxon>
        <taxon>Magnoliopsida</taxon>
        <taxon>eudicotyledons</taxon>
        <taxon>Gunneridae</taxon>
        <taxon>Pentapetalae</taxon>
        <taxon>asterids</taxon>
        <taxon>Ericales</taxon>
        <taxon>Ericaceae</taxon>
        <taxon>Vaccinioideae</taxon>
        <taxon>Vaccinieae</taxon>
        <taxon>Vaccinium</taxon>
    </lineage>
</organism>
<sequence length="269" mass="31279">MANKNYMHVIVTDKFNHKIWAATFVYGCPTRAERTLVWEDIKRIARSERLPWLCMGDFNQVLCSSDKVGGNCPSQTAITTFHGMISDCGLIDLEFKGPKFTWRNNRSGEELIMERIDMAFANFKWREIYDKAMVFVEPAIGSDHNLLVLNTDVPLNKVGKPFKFESYWVTEDGCKEVIVDSWRTQQEGSLMFVVCKKLKECKDKLKEWSRNSFGELRLRIDSAKDQLCDIQRELEKGFSNDLIVEEKRILQILEDLWQKEAMICIDSPL</sequence>
<protein>
    <submittedName>
        <fullName evidence="1">Uncharacterized protein</fullName>
    </submittedName>
</protein>
<evidence type="ECO:0000313" key="1">
    <source>
        <dbReference type="EMBL" id="KAH7834976.1"/>
    </source>
</evidence>
<name>A0ACB7X2J4_9ERIC</name>
<reference evidence="1 2" key="1">
    <citation type="journal article" date="2021" name="Hortic Res">
        <title>High-quality reference genome and annotation aids understanding of berry development for evergreen blueberry (Vaccinium darrowii).</title>
        <authorList>
            <person name="Yu J."/>
            <person name="Hulse-Kemp A.M."/>
            <person name="Babiker E."/>
            <person name="Staton M."/>
        </authorList>
    </citation>
    <scope>NUCLEOTIDE SEQUENCE [LARGE SCALE GENOMIC DNA]</scope>
    <source>
        <strain evidence="2">cv. NJ 8807/NJ 8810</strain>
        <tissue evidence="1">Young leaf</tissue>
    </source>
</reference>
<dbReference type="EMBL" id="CM037152">
    <property type="protein sequence ID" value="KAH7834976.1"/>
    <property type="molecule type" value="Genomic_DNA"/>
</dbReference>
<proteinExistence type="predicted"/>